<dbReference type="PANTHER" id="PTHR24092">
    <property type="entry name" value="PROBABLE PHOSPHOLIPID-TRANSPORTING ATPASE"/>
    <property type="match status" value="1"/>
</dbReference>
<dbReference type="GO" id="GO:0046872">
    <property type="term" value="F:metal ion binding"/>
    <property type="evidence" value="ECO:0007669"/>
    <property type="project" value="UniProtKB-KW"/>
</dbReference>
<dbReference type="InterPro" id="IPR023298">
    <property type="entry name" value="ATPase_P-typ_TM_dom_sf"/>
</dbReference>
<keyword evidence="4" id="KW-0812">Transmembrane</keyword>
<dbReference type="InterPro" id="IPR032630">
    <property type="entry name" value="P_typ_ATPase_c"/>
</dbReference>
<evidence type="ECO:0000256" key="1">
    <source>
        <dbReference type="ARBA" id="ARBA00004141"/>
    </source>
</evidence>
<evidence type="ECO:0000256" key="4">
    <source>
        <dbReference type="SAM" id="Phobius"/>
    </source>
</evidence>
<feature type="domain" description="P-type ATPase C-terminal" evidence="5">
    <location>
        <begin position="143"/>
        <end position="246"/>
    </location>
</feature>
<feature type="transmembrane region" description="Helical" evidence="4">
    <location>
        <begin position="175"/>
        <end position="197"/>
    </location>
</feature>
<dbReference type="STRING" id="74557.A0A1V9ZRI0"/>
<gene>
    <name evidence="6" type="ORF">THRCLA_05907</name>
</gene>
<dbReference type="EMBL" id="JNBS01001693">
    <property type="protein sequence ID" value="OQS00642.1"/>
    <property type="molecule type" value="Genomic_DNA"/>
</dbReference>
<proteinExistence type="predicted"/>
<reference evidence="6 7" key="1">
    <citation type="journal article" date="2014" name="Genome Biol. Evol.">
        <title>The secreted proteins of Achlya hypogyna and Thraustotheca clavata identify the ancestral oomycete secretome and reveal gene acquisitions by horizontal gene transfer.</title>
        <authorList>
            <person name="Misner I."/>
            <person name="Blouin N."/>
            <person name="Leonard G."/>
            <person name="Richards T.A."/>
            <person name="Lane C.E."/>
        </authorList>
    </citation>
    <scope>NUCLEOTIDE SEQUENCE [LARGE SCALE GENOMIC DNA]</scope>
    <source>
        <strain evidence="6 7">ATCC 34112</strain>
    </source>
</reference>
<dbReference type="OrthoDB" id="534063at2759"/>
<name>A0A1V9ZRI0_9STRA</name>
<dbReference type="GO" id="GO:0045332">
    <property type="term" value="P:phospholipid translocation"/>
    <property type="evidence" value="ECO:0007669"/>
    <property type="project" value="TreeGrafter"/>
</dbReference>
<feature type="domain" description="P-type ATPase C-terminal" evidence="5">
    <location>
        <begin position="20"/>
        <end position="133"/>
    </location>
</feature>
<feature type="transmembrane region" description="Helical" evidence="4">
    <location>
        <begin position="51"/>
        <end position="72"/>
    </location>
</feature>
<keyword evidence="2" id="KW-0479">Metal-binding</keyword>
<protein>
    <submittedName>
        <fullName evidence="6">P-type ATPase (P-ATPase) Superfamily</fullName>
    </submittedName>
</protein>
<evidence type="ECO:0000313" key="6">
    <source>
        <dbReference type="EMBL" id="OQS00642.1"/>
    </source>
</evidence>
<organism evidence="6 7">
    <name type="scientific">Thraustotheca clavata</name>
    <dbReference type="NCBI Taxonomy" id="74557"/>
    <lineage>
        <taxon>Eukaryota</taxon>
        <taxon>Sar</taxon>
        <taxon>Stramenopiles</taxon>
        <taxon>Oomycota</taxon>
        <taxon>Saprolegniomycetes</taxon>
        <taxon>Saprolegniales</taxon>
        <taxon>Achlyaceae</taxon>
        <taxon>Thraustotheca</taxon>
    </lineage>
</organism>
<keyword evidence="3" id="KW-0460">Magnesium</keyword>
<keyword evidence="4" id="KW-0472">Membrane</keyword>
<dbReference type="GO" id="GO:0140326">
    <property type="term" value="F:ATPase-coupled intramembrane lipid transporter activity"/>
    <property type="evidence" value="ECO:0007669"/>
    <property type="project" value="TreeGrafter"/>
</dbReference>
<comment type="caution">
    <text evidence="6">The sequence shown here is derived from an EMBL/GenBank/DDBJ whole genome shotgun (WGS) entry which is preliminary data.</text>
</comment>
<keyword evidence="7" id="KW-1185">Reference proteome</keyword>
<dbReference type="Pfam" id="PF16212">
    <property type="entry name" value="PhoLip_ATPase_C"/>
    <property type="match status" value="2"/>
</dbReference>
<dbReference type="InterPro" id="IPR023214">
    <property type="entry name" value="HAD_sf"/>
</dbReference>
<keyword evidence="4" id="KW-1133">Transmembrane helix</keyword>
<dbReference type="SUPFAM" id="SSF81665">
    <property type="entry name" value="Calcium ATPase, transmembrane domain M"/>
    <property type="match status" value="1"/>
</dbReference>
<feature type="transmembrane region" description="Helical" evidence="4">
    <location>
        <begin position="84"/>
        <end position="103"/>
    </location>
</feature>
<evidence type="ECO:0000256" key="3">
    <source>
        <dbReference type="ARBA" id="ARBA00022842"/>
    </source>
</evidence>
<dbReference type="GO" id="GO:0005886">
    <property type="term" value="C:plasma membrane"/>
    <property type="evidence" value="ECO:0007669"/>
    <property type="project" value="TreeGrafter"/>
</dbReference>
<dbReference type="Proteomes" id="UP000243217">
    <property type="component" value="Unassembled WGS sequence"/>
</dbReference>
<evidence type="ECO:0000259" key="5">
    <source>
        <dbReference type="Pfam" id="PF16212"/>
    </source>
</evidence>
<feature type="transmembrane region" description="Helical" evidence="4">
    <location>
        <begin position="217"/>
        <end position="236"/>
    </location>
</feature>
<sequence length="884" mass="100087">MIQSAHVGIGICGQEGVQAVNASDYAIAQFRFLERLLLVHGRYNYKRIAKVILYSFYKNMSLVIVLFFFNFYNGESGTSLFESFVMAGWNFFLALPIISIGVFDQDVLPEQAVSYPPLYITGQKNADLNVNFWVPLAIVPAYTTSAFHLQGTTIYSGLLMTMNGKVILETLTWTWYSYSFVTFSLLLFFFFLGVYPFCTFLGTDMLGVTGVMLSSDLYWDVFFLIPVACLLVDVAIKFTLRFYYPKHADILRERASVQRMQTKVSCGVADIRAQTLARSVFELTPGQREADEKAGVRNLNQISYTGFAYSSPDEDVNGRSGTGREIATMRVEMFKRNSLTDIDGRTTSLRKIAPESTGSTKRFLPDEHSLYISSIFDCTKAIIFIAQEKMKKAKNIVFIHLEYQEQLMLGNEKQRLNPMELKRERMAKRQKLQAQTATQPESKLLAESKSTIEAPDTNIAMDMEAKMSQLYAKTRVQSKSQRNALGVQYPTTLETKDILPLDWTLKSKLSILTTFPFPERLRGAMATRAFNQFHHPTSNTDITPTEEWHAALNQYVHPATGMPNQSDNTIDDEFITQRLRDWQDAFRRLYYLFHHTRKETSFFVITAQYTVCFYRRPFNTSEQETSLFPWYSLSNSNTNAPPTSIRDGIAAVVSHSTSSFRRELVANGIEFATPFSRQDGHAQVQGDAALLKELHVLSKYEAELKRSKFASPTPTTTMPNNQLRGGDSLLLFHGPDNIHGLYDMLLNQPLAGSNDVAALYANFPFQNASVVPLKVHVRGKVHASSTSTPTFKIDVEGVILPDTLQKLTRALEHAAKDSDNASIVIHPDILTSSSRLNVCGFDAALNIDLPKWLNSHENEIELMKRFVHEIRWSFDEGYQLNVTK</sequence>
<dbReference type="Gene3D" id="3.40.50.1000">
    <property type="entry name" value="HAD superfamily/HAD-like"/>
    <property type="match status" value="1"/>
</dbReference>
<dbReference type="AlphaFoldDB" id="A0A1V9ZRI0"/>
<evidence type="ECO:0000256" key="2">
    <source>
        <dbReference type="ARBA" id="ARBA00022723"/>
    </source>
</evidence>
<evidence type="ECO:0000313" key="7">
    <source>
        <dbReference type="Proteomes" id="UP000243217"/>
    </source>
</evidence>
<comment type="subcellular location">
    <subcellularLocation>
        <location evidence="1">Membrane</location>
        <topology evidence="1">Multi-pass membrane protein</topology>
    </subcellularLocation>
</comment>
<dbReference type="PANTHER" id="PTHR24092:SF150">
    <property type="entry name" value="PHOSPHOLIPID-TRANSPORTING ATPASE"/>
    <property type="match status" value="1"/>
</dbReference>
<accession>A0A1V9ZRI0</accession>